<dbReference type="AlphaFoldDB" id="A0A3D8PBP5"/>
<protein>
    <recommendedName>
        <fullName evidence="2">Phage tail lysozyme domain-containing protein</fullName>
    </recommendedName>
</protein>
<feature type="domain" description="Phage tail lysozyme" evidence="2">
    <location>
        <begin position="18"/>
        <end position="140"/>
    </location>
</feature>
<accession>A0A3D8PBP5</accession>
<name>A0A3D8PBP5_9RHOB</name>
<dbReference type="Gene3D" id="1.10.530.10">
    <property type="match status" value="1"/>
</dbReference>
<dbReference type="Pfam" id="PF18013">
    <property type="entry name" value="Phage_lysozyme2"/>
    <property type="match status" value="1"/>
</dbReference>
<organism evidence="3 4">
    <name type="scientific">Paracoccus thiocyanatus</name>
    <dbReference type="NCBI Taxonomy" id="34006"/>
    <lineage>
        <taxon>Bacteria</taxon>
        <taxon>Pseudomonadati</taxon>
        <taxon>Pseudomonadota</taxon>
        <taxon>Alphaproteobacteria</taxon>
        <taxon>Rhodobacterales</taxon>
        <taxon>Paracoccaceae</taxon>
        <taxon>Paracoccus</taxon>
    </lineage>
</organism>
<proteinExistence type="predicted"/>
<dbReference type="Proteomes" id="UP000256679">
    <property type="component" value="Unassembled WGS sequence"/>
</dbReference>
<feature type="region of interest" description="Disordered" evidence="1">
    <location>
        <begin position="435"/>
        <end position="479"/>
    </location>
</feature>
<sequence>MPQQQQPQFAPDGSIIRQGLVERGLPEHIADAFVLNFQDESGLNPGINEQNPVVPGSRGGFGLAQWTGPRRRQLEAFAAQRGAPVSDLNTQLDFLMTELQGPESRAAQSFLSAQDTPTAAAAIVNNFLRPAEEHRARREAAYLGGAAPSFSGGQQAQSTNIPALVEALSDPWVKQEYGPVIQALMGQEMQRQNAAYEQQLRQQDPMYQAQLARLTAPAPVDPWAGVQEINGQLVQMTPQGPQVIGDYRTAEAPAAPTTKNVTLPDNSEVMVQWNPQTQVWDAAPIPQGGTTGTGAPVKLTESQAKTTLFSRMQEETAPVLNQIEQGWNPANVADAAARSLPIAGNFFQSEEGQIYRSAAEAWAEGALRISTGAAATQPEIDRNMRIYFAQPGDTPNVVAFKQRMRDMYNRAIQASLGENPGAPSLELPDAFAKRFMAEGGAPPEMQQQTSQVPQIGEVRKGHRYKGGNPADPSSWEKVQ</sequence>
<dbReference type="EMBL" id="QFCQ01000075">
    <property type="protein sequence ID" value="RDW12645.1"/>
    <property type="molecule type" value="Genomic_DNA"/>
</dbReference>
<evidence type="ECO:0000259" key="2">
    <source>
        <dbReference type="Pfam" id="PF18013"/>
    </source>
</evidence>
<comment type="caution">
    <text evidence="3">The sequence shown here is derived from an EMBL/GenBank/DDBJ whole genome shotgun (WGS) entry which is preliminary data.</text>
</comment>
<dbReference type="InterPro" id="IPR041219">
    <property type="entry name" value="Phage_lysozyme2"/>
</dbReference>
<evidence type="ECO:0000313" key="3">
    <source>
        <dbReference type="EMBL" id="RDW12645.1"/>
    </source>
</evidence>
<gene>
    <name evidence="3" type="ORF">DIE28_12585</name>
</gene>
<evidence type="ECO:0000313" key="4">
    <source>
        <dbReference type="Proteomes" id="UP000256679"/>
    </source>
</evidence>
<reference evidence="3 4" key="1">
    <citation type="submission" date="2018-05" db="EMBL/GenBank/DDBJ databases">
        <title>Whole genome sequencing of Paracoccus thiocyanatus SST.</title>
        <authorList>
            <person name="Ghosh W."/>
            <person name="Rameez M.J."/>
            <person name="Roy C."/>
        </authorList>
    </citation>
    <scope>NUCLEOTIDE SEQUENCE [LARGE SCALE GENOMIC DNA]</scope>
    <source>
        <strain evidence="3 4">SST</strain>
    </source>
</reference>
<evidence type="ECO:0000256" key="1">
    <source>
        <dbReference type="SAM" id="MobiDB-lite"/>
    </source>
</evidence>
<keyword evidence="4" id="KW-1185">Reference proteome</keyword>